<accession>A0ABN9UZY7</accession>
<dbReference type="EMBL" id="CAUYUJ010016501">
    <property type="protein sequence ID" value="CAK0865930.1"/>
    <property type="molecule type" value="Genomic_DNA"/>
</dbReference>
<reference evidence="2" key="1">
    <citation type="submission" date="2023-10" db="EMBL/GenBank/DDBJ databases">
        <authorList>
            <person name="Chen Y."/>
            <person name="Shah S."/>
            <person name="Dougan E. K."/>
            <person name="Thang M."/>
            <person name="Chan C."/>
        </authorList>
    </citation>
    <scope>NUCLEOTIDE SEQUENCE [LARGE SCALE GENOMIC DNA]</scope>
</reference>
<gene>
    <name evidence="2" type="ORF">PCOR1329_LOCUS53326</name>
</gene>
<comment type="caution">
    <text evidence="2">The sequence shown here is derived from an EMBL/GenBank/DDBJ whole genome shotgun (WGS) entry which is preliminary data.</text>
</comment>
<dbReference type="InterPro" id="IPR036416">
    <property type="entry name" value="Pept_tRNA_hydro_sf"/>
</dbReference>
<evidence type="ECO:0000313" key="3">
    <source>
        <dbReference type="Proteomes" id="UP001189429"/>
    </source>
</evidence>
<sequence length="92" mass="9925">MRVVAGLGNPWPVPRLSRHNAGVLLVDLLREQLGLEWRWHWSCLCWLARSAGDGRDEGDGGGLALAGRAKPPPDVHAGISAARPGGREEDIQ</sequence>
<proteinExistence type="predicted"/>
<dbReference type="Gene3D" id="3.40.50.1470">
    <property type="entry name" value="Peptidyl-tRNA hydrolase"/>
    <property type="match status" value="1"/>
</dbReference>
<dbReference type="Proteomes" id="UP001189429">
    <property type="component" value="Unassembled WGS sequence"/>
</dbReference>
<organism evidence="2 3">
    <name type="scientific">Prorocentrum cordatum</name>
    <dbReference type="NCBI Taxonomy" id="2364126"/>
    <lineage>
        <taxon>Eukaryota</taxon>
        <taxon>Sar</taxon>
        <taxon>Alveolata</taxon>
        <taxon>Dinophyceae</taxon>
        <taxon>Prorocentrales</taxon>
        <taxon>Prorocentraceae</taxon>
        <taxon>Prorocentrum</taxon>
    </lineage>
</organism>
<dbReference type="SUPFAM" id="SSF53178">
    <property type="entry name" value="Peptidyl-tRNA hydrolase-like"/>
    <property type="match status" value="1"/>
</dbReference>
<evidence type="ECO:0000256" key="1">
    <source>
        <dbReference type="SAM" id="MobiDB-lite"/>
    </source>
</evidence>
<keyword evidence="3" id="KW-1185">Reference proteome</keyword>
<name>A0ABN9UZY7_9DINO</name>
<evidence type="ECO:0000313" key="2">
    <source>
        <dbReference type="EMBL" id="CAK0865930.1"/>
    </source>
</evidence>
<evidence type="ECO:0008006" key="4">
    <source>
        <dbReference type="Google" id="ProtNLM"/>
    </source>
</evidence>
<protein>
    <recommendedName>
        <fullName evidence="4">Peptidyl-tRNA hydrolase</fullName>
    </recommendedName>
</protein>
<feature type="region of interest" description="Disordered" evidence="1">
    <location>
        <begin position="53"/>
        <end position="92"/>
    </location>
</feature>